<organism evidence="6 7">
    <name type="scientific">Hoylesella nanceiensis</name>
    <dbReference type="NCBI Taxonomy" id="425941"/>
    <lineage>
        <taxon>Bacteria</taxon>
        <taxon>Pseudomonadati</taxon>
        <taxon>Bacteroidota</taxon>
        <taxon>Bacteroidia</taxon>
        <taxon>Bacteroidales</taxon>
        <taxon>Prevotellaceae</taxon>
        <taxon>Hoylesella</taxon>
    </lineage>
</organism>
<evidence type="ECO:0000256" key="1">
    <source>
        <dbReference type="ARBA" id="ARBA00022679"/>
    </source>
</evidence>
<dbReference type="InterPro" id="IPR005790">
    <property type="entry name" value="DNA_polIII_delta"/>
</dbReference>
<dbReference type="Proteomes" id="UP000788426">
    <property type="component" value="Unassembled WGS sequence"/>
</dbReference>
<dbReference type="EMBL" id="JAHXCT010000008">
    <property type="protein sequence ID" value="MBW4770049.1"/>
    <property type="molecule type" value="Genomic_DNA"/>
</dbReference>
<evidence type="ECO:0000313" key="7">
    <source>
        <dbReference type="Proteomes" id="UP000788426"/>
    </source>
</evidence>
<name>A0ABS6YEQ4_9BACT</name>
<evidence type="ECO:0000259" key="5">
    <source>
        <dbReference type="Pfam" id="PF06144"/>
    </source>
</evidence>
<dbReference type="EC" id="2.7.7.7" evidence="6"/>
<evidence type="ECO:0000313" key="6">
    <source>
        <dbReference type="EMBL" id="MBW4770049.1"/>
    </source>
</evidence>
<dbReference type="RefSeq" id="WP_219482258.1">
    <property type="nucleotide sequence ID" value="NZ_JAHXCT010000008.1"/>
</dbReference>
<keyword evidence="7" id="KW-1185">Reference proteome</keyword>
<protein>
    <submittedName>
        <fullName evidence="6">DNA polymerase III subunit delta</fullName>
        <ecNumber evidence="6">2.7.7.7</ecNumber>
    </submittedName>
</protein>
<dbReference type="PANTHER" id="PTHR34388:SF1">
    <property type="entry name" value="DNA POLYMERASE III SUBUNIT DELTA"/>
    <property type="match status" value="1"/>
</dbReference>
<evidence type="ECO:0000256" key="4">
    <source>
        <dbReference type="ARBA" id="ARBA00022932"/>
    </source>
</evidence>
<reference evidence="6 7" key="1">
    <citation type="submission" date="2021-07" db="EMBL/GenBank/DDBJ databases">
        <title>Genomic diversity and antimicrobial resistance of Prevotella spp. isolated from chronic lung disease airways.</title>
        <authorList>
            <person name="Webb K.A."/>
            <person name="Olagoke O.S."/>
            <person name="Baird T."/>
            <person name="Neill J."/>
            <person name="Pham A."/>
            <person name="Wells T.J."/>
            <person name="Ramsay K.A."/>
            <person name="Bell S.C."/>
            <person name="Sarovich D.S."/>
            <person name="Price E.P."/>
        </authorList>
    </citation>
    <scope>NUCLEOTIDE SEQUENCE [LARGE SCALE GENOMIC DNA]</scope>
    <source>
        <strain evidence="6 7">SCHI0011.S.12</strain>
    </source>
</reference>
<accession>A0ABS6YEQ4</accession>
<evidence type="ECO:0000256" key="2">
    <source>
        <dbReference type="ARBA" id="ARBA00022695"/>
    </source>
</evidence>
<sequence length="342" mass="39157">MTEKKSSITFEDIMRRIEQRQYAPVYILMGDESYYIDQITDAIANSVLKPEEQDFNQTILFGADVTAAQVVDIAKGYPMMSSHRVVIVKEAQNVKSLDALEKYLVNPMPTTILVWCHKNGLIDKRKKVVAKAESVGIVFESKKKRDYELNTFINKYLKTKNVQIDAKSSDMIAEHVGADLSRLVSELDKIILSLDDKNRIITPEMVEQKIGISKEFNTFELRSAIINKDVYKANLIINYFEKNPKSGSIYAFLPLLFSYFQNLMIAYYAPNRSNEADVARFLELKSSWAAKDYIIGMRNYSGVKAMQIIEKIREVDAKSKGLDNPNTSADELMKELLFFILY</sequence>
<comment type="caution">
    <text evidence="6">The sequence shown here is derived from an EMBL/GenBank/DDBJ whole genome shotgun (WGS) entry which is preliminary data.</text>
</comment>
<dbReference type="Pfam" id="PF06144">
    <property type="entry name" value="DNA_pol3_delta"/>
    <property type="match status" value="1"/>
</dbReference>
<keyword evidence="1 6" id="KW-0808">Transferase</keyword>
<gene>
    <name evidence="6" type="primary">holA</name>
    <name evidence="6" type="ORF">KZO38_09825</name>
</gene>
<evidence type="ECO:0000256" key="3">
    <source>
        <dbReference type="ARBA" id="ARBA00022705"/>
    </source>
</evidence>
<feature type="domain" description="DNA polymerase III delta N-terminal" evidence="5">
    <location>
        <begin position="26"/>
        <end position="140"/>
    </location>
</feature>
<dbReference type="NCBIfam" id="TIGR01128">
    <property type="entry name" value="holA"/>
    <property type="match status" value="1"/>
</dbReference>
<dbReference type="PANTHER" id="PTHR34388">
    <property type="entry name" value="DNA POLYMERASE III SUBUNIT DELTA"/>
    <property type="match status" value="1"/>
</dbReference>
<dbReference type="GO" id="GO:0003887">
    <property type="term" value="F:DNA-directed DNA polymerase activity"/>
    <property type="evidence" value="ECO:0007669"/>
    <property type="project" value="UniProtKB-EC"/>
</dbReference>
<proteinExistence type="predicted"/>
<keyword evidence="3" id="KW-0235">DNA replication</keyword>
<keyword evidence="4" id="KW-0239">DNA-directed DNA polymerase</keyword>
<dbReference type="InterPro" id="IPR010372">
    <property type="entry name" value="DNA_pol3_delta_N"/>
</dbReference>
<keyword evidence="2 6" id="KW-0548">Nucleotidyltransferase</keyword>